<dbReference type="PANTHER" id="PTHR22741">
    <property type="entry name" value="P140CAP/SNIP-RELATED"/>
    <property type="match status" value="1"/>
</dbReference>
<dbReference type="PANTHER" id="PTHR22741:SF10">
    <property type="entry name" value="COILED-COIL DOMAIN-CONTAINING PROTEIN CG32809"/>
    <property type="match status" value="1"/>
</dbReference>
<feature type="compositionally biased region" description="Basic and acidic residues" evidence="2">
    <location>
        <begin position="688"/>
        <end position="705"/>
    </location>
</feature>
<dbReference type="Pfam" id="PF23153">
    <property type="entry name" value="Aip3p_Bud6_N"/>
    <property type="match status" value="1"/>
</dbReference>
<dbReference type="Gene3D" id="1.20.58.1540">
    <property type="entry name" value="Actin interacting protein 3, C-terminal domain"/>
    <property type="match status" value="1"/>
</dbReference>
<feature type="region of interest" description="Disordered" evidence="2">
    <location>
        <begin position="120"/>
        <end position="165"/>
    </location>
</feature>
<feature type="domain" description="Actin interacting protein 3 C-terminal" evidence="3">
    <location>
        <begin position="276"/>
        <end position="702"/>
    </location>
</feature>
<dbReference type="RefSeq" id="XP_052945780.1">
    <property type="nucleotide sequence ID" value="XM_053087019.1"/>
</dbReference>
<dbReference type="GO" id="GO:0051286">
    <property type="term" value="C:cell tip"/>
    <property type="evidence" value="ECO:0007669"/>
    <property type="project" value="TreeGrafter"/>
</dbReference>
<keyword evidence="5" id="KW-1185">Reference proteome</keyword>
<feature type="compositionally biased region" description="Low complexity" evidence="2">
    <location>
        <begin position="727"/>
        <end position="741"/>
    </location>
</feature>
<organism evidence="4 5">
    <name type="scientific">Dioszegia hungarica</name>
    <dbReference type="NCBI Taxonomy" id="4972"/>
    <lineage>
        <taxon>Eukaryota</taxon>
        <taxon>Fungi</taxon>
        <taxon>Dikarya</taxon>
        <taxon>Basidiomycota</taxon>
        <taxon>Agaricomycotina</taxon>
        <taxon>Tremellomycetes</taxon>
        <taxon>Tremellales</taxon>
        <taxon>Bulleribasidiaceae</taxon>
        <taxon>Dioszegia</taxon>
    </lineage>
</organism>
<protein>
    <submittedName>
        <fullName evidence="4">Actin interacting protein 3-domain-containing protein</fullName>
    </submittedName>
</protein>
<sequence>LDSSITRLLVVTKQLLQGLEQWAQGYLTEENVSDIYVRLGDGFETCVGAFHRVGISTRELDAIPSDLRVCLEQCLAEDPCQESLNLYLPAIRQIIYNLLEGLKRRQALYKRNMANANASSQDPAVAQVQAHPAPPQTIREVSPSKSQQGLSEQEQPAGLPDIPPESQRTLAALRGFDPLERRASKRYSSFAFNKMLPSSPNKRRDGAGAGSGSGSSPQRPAMRRADSLLEKIPPMPPLPEAHRVDPSASARMVKGINGGDGSKTPTPPTPALLQVYLQLGRQVKRCRLETPVTFEGLRLLFMEKFEYDSGLGDFPDVYVRDPVSGVGYELEEIEDVREGSVLSLNIEPLDQVRQHFDQTFAGLMSEVKEMKKALDHSRRMSLSTATSLLAPASRLPSPLLAPSDPSLPSVPIRREKLEEQHESLQSLRRDLAVMRQIHSDFLSETKTAFSALRTQNNSMKEVIKTKIGGSRALLDNSKAKLESQCSETIQAVEEIQDIIDAAREDAYKRFVTPSSSHMKKIRTELDRALGLADRFASDVGTSEGTWRATWAQELSRVKEEQNLLAHQRKLGDDLKNDLKDAAEMWDNVEAFVLQRKGDMSPSGTGSKTPTRIIGYRPPTPDADLPGGGVNNLLMEIRTKEADPNTRLRAIEAQQRQREKEKMEKLNEKDEFAGELEGFVNGRKLRKTGGTEEVERARSRRQELTLKKMLTGDQPPLSSQHTGGGRMGSSASVSTSGSAVNSPAPAGVKSPGTPSMGGKALTPQMTGGSITGGARIMTPQMTGSSVRSGVSSGGGTKRGSVEMVKEEEG</sequence>
<evidence type="ECO:0000259" key="3">
    <source>
        <dbReference type="SMART" id="SM00806"/>
    </source>
</evidence>
<gene>
    <name evidence="4" type="ORF">MKK02DRAFT_25308</name>
</gene>
<evidence type="ECO:0000313" key="4">
    <source>
        <dbReference type="EMBL" id="KAI9636003.1"/>
    </source>
</evidence>
<feature type="compositionally biased region" description="Polar residues" evidence="2">
    <location>
        <begin position="143"/>
        <end position="154"/>
    </location>
</feature>
<dbReference type="InterPro" id="IPR005613">
    <property type="entry name" value="AIP3_C"/>
</dbReference>
<dbReference type="InterPro" id="IPR056279">
    <property type="entry name" value="Aip3p_Bud6_N"/>
</dbReference>
<feature type="region of interest" description="Disordered" evidence="2">
    <location>
        <begin position="193"/>
        <end position="223"/>
    </location>
</feature>
<feature type="compositionally biased region" description="Low complexity" evidence="2">
    <location>
        <begin position="121"/>
        <end position="131"/>
    </location>
</feature>
<feature type="region of interest" description="Disordered" evidence="2">
    <location>
        <begin position="597"/>
        <end position="627"/>
    </location>
</feature>
<dbReference type="InterPro" id="IPR051825">
    <property type="entry name" value="SRCIN1"/>
</dbReference>
<dbReference type="Proteomes" id="UP001164286">
    <property type="component" value="Unassembled WGS sequence"/>
</dbReference>
<dbReference type="Pfam" id="PF03915">
    <property type="entry name" value="AIP3"/>
    <property type="match status" value="1"/>
</dbReference>
<dbReference type="SMART" id="SM00806">
    <property type="entry name" value="AIP3"/>
    <property type="match status" value="1"/>
</dbReference>
<dbReference type="GO" id="GO:0005519">
    <property type="term" value="F:cytoskeletal regulatory protein binding"/>
    <property type="evidence" value="ECO:0007669"/>
    <property type="project" value="InterPro"/>
</dbReference>
<name>A0AA38H8N9_9TREE</name>
<comment type="caution">
    <text evidence="4">The sequence shown here is derived from an EMBL/GenBank/DDBJ whole genome shotgun (WGS) entry which is preliminary data.</text>
</comment>
<feature type="region of interest" description="Disordered" evidence="2">
    <location>
        <begin position="686"/>
        <end position="808"/>
    </location>
</feature>
<evidence type="ECO:0000256" key="1">
    <source>
        <dbReference type="ARBA" id="ARBA00023054"/>
    </source>
</evidence>
<dbReference type="GeneID" id="77726220"/>
<feature type="compositionally biased region" description="Basic and acidic residues" evidence="2">
    <location>
        <begin position="798"/>
        <end position="808"/>
    </location>
</feature>
<keyword evidence="1" id="KW-0175">Coiled coil</keyword>
<dbReference type="GO" id="GO:0030010">
    <property type="term" value="P:establishment of cell polarity"/>
    <property type="evidence" value="ECO:0007669"/>
    <property type="project" value="TreeGrafter"/>
</dbReference>
<dbReference type="EMBL" id="JAKWFO010000005">
    <property type="protein sequence ID" value="KAI9636003.1"/>
    <property type="molecule type" value="Genomic_DNA"/>
</dbReference>
<dbReference type="InterPro" id="IPR022782">
    <property type="entry name" value="AIP3-like_C"/>
</dbReference>
<dbReference type="GO" id="GO:0005737">
    <property type="term" value="C:cytoplasm"/>
    <property type="evidence" value="ECO:0007669"/>
    <property type="project" value="TreeGrafter"/>
</dbReference>
<feature type="non-terminal residue" evidence="4">
    <location>
        <position position="1"/>
    </location>
</feature>
<reference evidence="4" key="1">
    <citation type="journal article" date="2022" name="G3 (Bethesda)">
        <title>High quality genome of the basidiomycete yeast Dioszegia hungarica PDD-24b-2 isolated from cloud water.</title>
        <authorList>
            <person name="Jarrige D."/>
            <person name="Haridas S."/>
            <person name="Bleykasten-Grosshans C."/>
            <person name="Joly M."/>
            <person name="Nadalig T."/>
            <person name="Sancelme M."/>
            <person name="Vuilleumier S."/>
            <person name="Grigoriev I.V."/>
            <person name="Amato P."/>
            <person name="Bringel F."/>
        </authorList>
    </citation>
    <scope>NUCLEOTIDE SEQUENCE</scope>
    <source>
        <strain evidence="4">PDD-24b-2</strain>
    </source>
</reference>
<evidence type="ECO:0000256" key="2">
    <source>
        <dbReference type="SAM" id="MobiDB-lite"/>
    </source>
</evidence>
<proteinExistence type="predicted"/>
<accession>A0AA38H8N9</accession>
<evidence type="ECO:0000313" key="5">
    <source>
        <dbReference type="Proteomes" id="UP001164286"/>
    </source>
</evidence>
<dbReference type="AlphaFoldDB" id="A0AA38H8N9"/>